<dbReference type="EMBL" id="LGLK01000057">
    <property type="protein sequence ID" value="KPC16906.1"/>
    <property type="molecule type" value="Genomic_DNA"/>
</dbReference>
<protein>
    <recommendedName>
        <fullName evidence="10">Radical SAM protein</fullName>
    </recommendedName>
</protein>
<evidence type="ECO:0000256" key="1">
    <source>
        <dbReference type="ARBA" id="ARBA00001966"/>
    </source>
</evidence>
<reference evidence="8 9" key="2">
    <citation type="submission" date="2015-10" db="EMBL/GenBank/DDBJ databases">
        <title>Comparative genomics and high-throughput reverse genetic screens identify a new phytobacterial MAMP and an Arabidopsis receptor required for immune elicitation.</title>
        <authorList>
            <person name="Mott G.A."/>
            <person name="Thakur S."/>
            <person name="Wang P.W."/>
            <person name="Desveaux D."/>
            <person name="Guttman D.S."/>
        </authorList>
    </citation>
    <scope>NUCLEOTIDE SEQUENCE [LARGE SCALE GENOMIC DNA]</scope>
    <source>
        <strain evidence="8 9">107</strain>
    </source>
</reference>
<evidence type="ECO:0000256" key="2">
    <source>
        <dbReference type="ARBA" id="ARBA00022691"/>
    </source>
</evidence>
<comment type="similarity">
    <text evidence="6">Belongs to the radical SAM superfamily. Anaerobic sulfatase-maturating enzyme family.</text>
</comment>
<evidence type="ECO:0000313" key="7">
    <source>
        <dbReference type="EMBL" id="KPC16906.1"/>
    </source>
</evidence>
<evidence type="ECO:0000313" key="9">
    <source>
        <dbReference type="Proteomes" id="UP000037943"/>
    </source>
</evidence>
<dbReference type="SFLD" id="SFLDS00029">
    <property type="entry name" value="Radical_SAM"/>
    <property type="match status" value="1"/>
</dbReference>
<accession>A0ABR5KTJ2</accession>
<dbReference type="PANTHER" id="PTHR43273:SF3">
    <property type="entry name" value="ANAEROBIC SULFATASE-MATURATING ENZYME HOMOLOG ASLB-RELATED"/>
    <property type="match status" value="1"/>
</dbReference>
<evidence type="ECO:0000313" key="8">
    <source>
        <dbReference type="EMBL" id="KPC17865.1"/>
    </source>
</evidence>
<comment type="caution">
    <text evidence="8">The sequence shown here is derived from an EMBL/GenBank/DDBJ whole genome shotgun (WGS) entry which is preliminary data.</text>
</comment>
<keyword evidence="5" id="KW-0411">Iron-sulfur</keyword>
<evidence type="ECO:0000256" key="5">
    <source>
        <dbReference type="ARBA" id="ARBA00023014"/>
    </source>
</evidence>
<evidence type="ECO:0008006" key="10">
    <source>
        <dbReference type="Google" id="ProtNLM"/>
    </source>
</evidence>
<keyword evidence="4" id="KW-0408">Iron</keyword>
<dbReference type="InterPro" id="IPR058240">
    <property type="entry name" value="rSAM_sf"/>
</dbReference>
<evidence type="ECO:0000256" key="6">
    <source>
        <dbReference type="ARBA" id="ARBA00023601"/>
    </source>
</evidence>
<keyword evidence="3" id="KW-0479">Metal-binding</keyword>
<dbReference type="InterPro" id="IPR007197">
    <property type="entry name" value="rSAM"/>
</dbReference>
<keyword evidence="9" id="KW-1185">Reference proteome</keyword>
<dbReference type="SFLD" id="SFLDG01067">
    <property type="entry name" value="SPASM/twitch_domain_containing"/>
    <property type="match status" value="1"/>
</dbReference>
<dbReference type="SUPFAM" id="SSF102114">
    <property type="entry name" value="Radical SAM enzymes"/>
    <property type="match status" value="1"/>
</dbReference>
<evidence type="ECO:0000256" key="3">
    <source>
        <dbReference type="ARBA" id="ARBA00022723"/>
    </source>
</evidence>
<dbReference type="PANTHER" id="PTHR43273">
    <property type="entry name" value="ANAEROBIC SULFATASE-MATURATING ENZYME HOMOLOG ASLB-RELATED"/>
    <property type="match status" value="1"/>
</dbReference>
<dbReference type="InterPro" id="IPR013785">
    <property type="entry name" value="Aldolase_TIM"/>
</dbReference>
<dbReference type="EMBL" id="LGLK01000057">
    <property type="protein sequence ID" value="KPC17865.1"/>
    <property type="molecule type" value="Genomic_DNA"/>
</dbReference>
<dbReference type="Proteomes" id="UP000037943">
    <property type="component" value="Unassembled WGS sequence"/>
</dbReference>
<comment type="cofactor">
    <cofactor evidence="1">
        <name>[4Fe-4S] cluster</name>
        <dbReference type="ChEBI" id="CHEBI:49883"/>
    </cofactor>
</comment>
<keyword evidence="2" id="KW-0949">S-adenosyl-L-methionine</keyword>
<proteinExistence type="inferred from homology"/>
<gene>
    <name evidence="7" type="ORF">AC499_0108</name>
    <name evidence="8" type="ORF">AC499_1067</name>
</gene>
<evidence type="ECO:0000256" key="4">
    <source>
        <dbReference type="ARBA" id="ARBA00023004"/>
    </source>
</evidence>
<dbReference type="InterPro" id="IPR023867">
    <property type="entry name" value="Sulphatase_maturase_rSAM"/>
</dbReference>
<name>A0ABR5KTJ2_PSEAV</name>
<organism evidence="8 9">
    <name type="scientific">Pseudomonas amygdali pv. lachrymans</name>
    <name type="common">Pseudomonas syringae pv. lachrymans</name>
    <dbReference type="NCBI Taxonomy" id="53707"/>
    <lineage>
        <taxon>Bacteria</taxon>
        <taxon>Pseudomonadati</taxon>
        <taxon>Pseudomonadota</taxon>
        <taxon>Gammaproteobacteria</taxon>
        <taxon>Pseudomonadales</taxon>
        <taxon>Pseudomonadaceae</taxon>
        <taxon>Pseudomonas</taxon>
        <taxon>Pseudomonas amygdali</taxon>
    </lineage>
</organism>
<sequence length="358" mass="40596">MRCNQSEPRFAVGDRVLFVNVTRQCNVDCDRCYLTLSHRMEKERLNPEVFRKLVSNPWFSEKPLTVIWEGGEAALIGKRSFTELAALCAELLPSARQTMVTNLYAMPDWLIDLSRSHFSSHIETTLALRKKRGLGGSEAQFLERFCASYKKVRAAGLSCPINIELNQETIQMGPGAMLDYLEQMGANQIEIDVSVEFSEFFKQPAYAVDGYPILPLSANYVEFSGYLKSMMTDHWERVCKLGIHSTLFDQYKLGKRSTMFAVQRGHDFITLNPDGTVTTNPLYSDFPNTYLGDLKTQEAGEVLFGGKRDRYLRHELRRTLPCLKCEYYSHCAGGPSHVPVQDGSGECVGMKSIWEQFS</sequence>
<dbReference type="Gene3D" id="3.20.20.70">
    <property type="entry name" value="Aldolase class I"/>
    <property type="match status" value="1"/>
</dbReference>
<reference evidence="8 9" key="1">
    <citation type="submission" date="2015-07" db="EMBL/GenBank/DDBJ databases">
        <authorList>
            <person name="O'Brien H.E."/>
            <person name="Thakur S."/>
            <person name="Gong Y."/>
            <person name="Wang P.W."/>
            <person name="Guttman D.S."/>
        </authorList>
    </citation>
    <scope>NUCLEOTIDE SEQUENCE</scope>
    <source>
        <strain evidence="8 9">107</strain>
    </source>
</reference>